<reference evidence="2" key="1">
    <citation type="submission" date="2014-02" db="EMBL/GenBank/DDBJ databases">
        <authorList>
            <person name="Genoscope - CEA"/>
        </authorList>
    </citation>
    <scope>NUCLEOTIDE SEQUENCE</scope>
    <source>
        <strain evidence="2">LS3</strain>
    </source>
</reference>
<organism evidence="2">
    <name type="scientific">Blastobotrys adeninivorans</name>
    <name type="common">Yeast</name>
    <name type="synonym">Arxula adeninivorans</name>
    <dbReference type="NCBI Taxonomy" id="409370"/>
    <lineage>
        <taxon>Eukaryota</taxon>
        <taxon>Fungi</taxon>
        <taxon>Dikarya</taxon>
        <taxon>Ascomycota</taxon>
        <taxon>Saccharomycotina</taxon>
        <taxon>Dipodascomycetes</taxon>
        <taxon>Dipodascales</taxon>
        <taxon>Trichomonascaceae</taxon>
        <taxon>Blastobotrys</taxon>
    </lineage>
</organism>
<accession>A0A060T3I5</accession>
<dbReference type="AlphaFoldDB" id="A0A060T3I5"/>
<feature type="region of interest" description="Disordered" evidence="1">
    <location>
        <begin position="138"/>
        <end position="218"/>
    </location>
</feature>
<sequence>MLELEAPEGTVVVSRADLFGQNRVASDSESDVELGANIEFEFEEHGAEEPTVEEAEEQPAPGGEMFSIFSSGPALVESSDEEDEVIERPQSYYFASYTADDKKQFSVAAVDASEIYEWSKQRLPGMEMPSRVINFTEMANRANRERQRARRRPSKKARDAMRQHLQTQTAPQSVYEEPKYGPERTYANPKIGKTTHKRRGGHPRKPGSGGGYPRKPGS</sequence>
<protein>
    <submittedName>
        <fullName evidence="2">ARAD1C33726p</fullName>
    </submittedName>
</protein>
<dbReference type="InterPro" id="IPR018555">
    <property type="entry name" value="C630.06c-like"/>
</dbReference>
<proteinExistence type="predicted"/>
<reference evidence="2" key="2">
    <citation type="submission" date="2014-06" db="EMBL/GenBank/DDBJ databases">
        <title>The complete genome of Blastobotrys (Arxula) adeninivorans LS3 - a yeast of biotechnological interest.</title>
        <authorList>
            <person name="Kunze G."/>
            <person name="Gaillardin C."/>
            <person name="Czernicka M."/>
            <person name="Durrens P."/>
            <person name="Martin T."/>
            <person name="Boer E."/>
            <person name="Gabaldon T."/>
            <person name="Cruz J."/>
            <person name="Talla E."/>
            <person name="Marck C."/>
            <person name="Goffeau A."/>
            <person name="Barbe V."/>
            <person name="Baret P."/>
            <person name="Baronian K."/>
            <person name="Beier S."/>
            <person name="Bleykasten C."/>
            <person name="Bode R."/>
            <person name="Casaregola S."/>
            <person name="Despons L."/>
            <person name="Fairhead C."/>
            <person name="Giersberg M."/>
            <person name="Gierski P."/>
            <person name="Hahnel U."/>
            <person name="Hartmann A."/>
            <person name="Jankowska D."/>
            <person name="Jubin C."/>
            <person name="Jung P."/>
            <person name="Lafontaine I."/>
            <person name="Leh-Louis V."/>
            <person name="Lemaire M."/>
            <person name="Marcet-Houben M."/>
            <person name="Mascher M."/>
            <person name="Morel G."/>
            <person name="Richard G.-F."/>
            <person name="Riechen J."/>
            <person name="Sacerdot C."/>
            <person name="Sarkar A."/>
            <person name="Savel G."/>
            <person name="Schacherer J."/>
            <person name="Sherman D."/>
            <person name="Straub M.-L."/>
            <person name="Stein N."/>
            <person name="Thierry A."/>
            <person name="Trautwein-Schult A."/>
            <person name="Westhof E."/>
            <person name="Worch S."/>
            <person name="Dujon B."/>
            <person name="Souciet J.-L."/>
            <person name="Wincker P."/>
            <person name="Scholz U."/>
            <person name="Neuveglise N."/>
        </authorList>
    </citation>
    <scope>NUCLEOTIDE SEQUENCE</scope>
    <source>
        <strain evidence="2">LS3</strain>
    </source>
</reference>
<gene>
    <name evidence="2" type="ORF">GNLVRS02_ARAD1C33726g</name>
</gene>
<evidence type="ECO:0000313" key="2">
    <source>
        <dbReference type="EMBL" id="CDP35364.1"/>
    </source>
</evidence>
<feature type="compositionally biased region" description="Basic residues" evidence="1">
    <location>
        <begin position="193"/>
        <end position="205"/>
    </location>
</feature>
<dbReference type="EMBL" id="HG937693">
    <property type="protein sequence ID" value="CDP35364.1"/>
    <property type="molecule type" value="Genomic_DNA"/>
</dbReference>
<name>A0A060T3I5_BLAAD</name>
<evidence type="ECO:0000256" key="1">
    <source>
        <dbReference type="SAM" id="MobiDB-lite"/>
    </source>
</evidence>
<dbReference type="Pfam" id="PF09428">
    <property type="entry name" value="DUF2011"/>
    <property type="match status" value="1"/>
</dbReference>
<feature type="region of interest" description="Disordered" evidence="1">
    <location>
        <begin position="44"/>
        <end position="81"/>
    </location>
</feature>